<reference evidence="2 3" key="1">
    <citation type="journal article" date="2024" name="BMC Genomics">
        <title>De novo assembly and annotation of Popillia japonica's genome with initial clues to its potential as an invasive pest.</title>
        <authorList>
            <person name="Cucini C."/>
            <person name="Boschi S."/>
            <person name="Funari R."/>
            <person name="Cardaioli E."/>
            <person name="Iannotti N."/>
            <person name="Marturano G."/>
            <person name="Paoli F."/>
            <person name="Bruttini M."/>
            <person name="Carapelli A."/>
            <person name="Frati F."/>
            <person name="Nardi F."/>
        </authorList>
    </citation>
    <scope>NUCLEOTIDE SEQUENCE [LARGE SCALE GENOMIC DNA]</scope>
    <source>
        <strain evidence="2">DMR45628</strain>
    </source>
</reference>
<feature type="non-terminal residue" evidence="2">
    <location>
        <position position="133"/>
    </location>
</feature>
<gene>
    <name evidence="2" type="ORF">QE152_g41569</name>
</gene>
<dbReference type="Proteomes" id="UP001458880">
    <property type="component" value="Unassembled WGS sequence"/>
</dbReference>
<comment type="caution">
    <text evidence="2">The sequence shown here is derived from an EMBL/GenBank/DDBJ whole genome shotgun (WGS) entry which is preliminary data.</text>
</comment>
<organism evidence="2 3">
    <name type="scientific">Popillia japonica</name>
    <name type="common">Japanese beetle</name>
    <dbReference type="NCBI Taxonomy" id="7064"/>
    <lineage>
        <taxon>Eukaryota</taxon>
        <taxon>Metazoa</taxon>
        <taxon>Ecdysozoa</taxon>
        <taxon>Arthropoda</taxon>
        <taxon>Hexapoda</taxon>
        <taxon>Insecta</taxon>
        <taxon>Pterygota</taxon>
        <taxon>Neoptera</taxon>
        <taxon>Endopterygota</taxon>
        <taxon>Coleoptera</taxon>
        <taxon>Polyphaga</taxon>
        <taxon>Scarabaeiformia</taxon>
        <taxon>Scarabaeidae</taxon>
        <taxon>Rutelinae</taxon>
        <taxon>Popillia</taxon>
    </lineage>
</organism>
<keyword evidence="3" id="KW-1185">Reference proteome</keyword>
<dbReference type="EMBL" id="JASPKY010005195">
    <property type="protein sequence ID" value="KAK9659762.1"/>
    <property type="molecule type" value="Genomic_DNA"/>
</dbReference>
<dbReference type="AlphaFoldDB" id="A0AAW1G9F0"/>
<sequence length="133" mass="14153">VGPVSVQIVNATSEQDSLSSGERTGTSPAPNPAAGRRTPGNVVLRRIRHLEIVRCAQVLLERGQLPIEGARPVVGRRIRHLEIVRCAQVLLERGQLPIEGARPVVGRPRSWPPTIAGGSLLRVGLLESAALSG</sequence>
<feature type="non-terminal residue" evidence="2">
    <location>
        <position position="1"/>
    </location>
</feature>
<accession>A0AAW1G9F0</accession>
<protein>
    <submittedName>
        <fullName evidence="2">Uncharacterized protein</fullName>
    </submittedName>
</protein>
<evidence type="ECO:0000313" key="2">
    <source>
        <dbReference type="EMBL" id="KAK9659762.1"/>
    </source>
</evidence>
<feature type="region of interest" description="Disordered" evidence="1">
    <location>
        <begin position="12"/>
        <end position="39"/>
    </location>
</feature>
<name>A0AAW1G9F0_POPJA</name>
<evidence type="ECO:0000313" key="3">
    <source>
        <dbReference type="Proteomes" id="UP001458880"/>
    </source>
</evidence>
<feature type="compositionally biased region" description="Polar residues" evidence="1">
    <location>
        <begin position="12"/>
        <end position="28"/>
    </location>
</feature>
<evidence type="ECO:0000256" key="1">
    <source>
        <dbReference type="SAM" id="MobiDB-lite"/>
    </source>
</evidence>
<proteinExistence type="predicted"/>